<feature type="transmembrane region" description="Helical" evidence="1">
    <location>
        <begin position="86"/>
        <end position="107"/>
    </location>
</feature>
<sequence>MSSAVPARSGRVLPVLLAVAGALIAAFVVVPRLLANRTGVSFAGESDLRRAFRTAFVEYWQTGSREITADLATVVDYWFRYHLAKAVIAAMLLAVLVALAVRLWRAFLAAGPAGRGQRVLLGVSGSGAAVLALCSLMLVLANVQGAVTPFASLLPMLTGDDSAPATVLAQVDARLADGTRTAPLEVMVDDFARYHVAMAALAAFTAVCLVGACAFLWRAAVRSADRRSRRVLAVFGGCSAVLALLLVVVAVANTTNASDPVPGLAALFGGGW</sequence>
<keyword evidence="1" id="KW-0472">Membrane</keyword>
<protein>
    <recommendedName>
        <fullName evidence="4">Tat (Twin-arginine translocation) pathway signal sequence</fullName>
    </recommendedName>
</protein>
<proteinExistence type="predicted"/>
<feature type="transmembrane region" description="Helical" evidence="1">
    <location>
        <begin position="119"/>
        <end position="141"/>
    </location>
</feature>
<name>A0A2N3VE21_9NOCA</name>
<evidence type="ECO:0000313" key="3">
    <source>
        <dbReference type="Proteomes" id="UP000233766"/>
    </source>
</evidence>
<feature type="transmembrane region" description="Helical" evidence="1">
    <location>
        <begin position="194"/>
        <end position="219"/>
    </location>
</feature>
<comment type="caution">
    <text evidence="2">The sequence shown here is derived from an EMBL/GenBank/DDBJ whole genome shotgun (WGS) entry which is preliminary data.</text>
</comment>
<feature type="transmembrane region" description="Helical" evidence="1">
    <location>
        <begin position="12"/>
        <end position="34"/>
    </location>
</feature>
<dbReference type="EMBL" id="PJMW01000002">
    <property type="protein sequence ID" value="PKV79879.1"/>
    <property type="molecule type" value="Genomic_DNA"/>
</dbReference>
<organism evidence="2 3">
    <name type="scientific">Nocardia fluminea</name>
    <dbReference type="NCBI Taxonomy" id="134984"/>
    <lineage>
        <taxon>Bacteria</taxon>
        <taxon>Bacillati</taxon>
        <taxon>Actinomycetota</taxon>
        <taxon>Actinomycetes</taxon>
        <taxon>Mycobacteriales</taxon>
        <taxon>Nocardiaceae</taxon>
        <taxon>Nocardia</taxon>
    </lineage>
</organism>
<accession>A0A2N3VE21</accession>
<keyword evidence="1" id="KW-1133">Transmembrane helix</keyword>
<evidence type="ECO:0000256" key="1">
    <source>
        <dbReference type="SAM" id="Phobius"/>
    </source>
</evidence>
<evidence type="ECO:0000313" key="2">
    <source>
        <dbReference type="EMBL" id="PKV79879.1"/>
    </source>
</evidence>
<gene>
    <name evidence="2" type="ORF">ATK86_4294</name>
</gene>
<dbReference type="Proteomes" id="UP000233766">
    <property type="component" value="Unassembled WGS sequence"/>
</dbReference>
<keyword evidence="3" id="KW-1185">Reference proteome</keyword>
<dbReference type="RefSeq" id="WP_170112144.1">
    <property type="nucleotide sequence ID" value="NZ_PJMW01000002.1"/>
</dbReference>
<reference evidence="2 3" key="1">
    <citation type="submission" date="2017-12" db="EMBL/GenBank/DDBJ databases">
        <title>Sequencing the genomes of 1000 Actinobacteria strains.</title>
        <authorList>
            <person name="Klenk H.-P."/>
        </authorList>
    </citation>
    <scope>NUCLEOTIDE SEQUENCE [LARGE SCALE GENOMIC DNA]</scope>
    <source>
        <strain evidence="2 3">DSM 44489</strain>
    </source>
</reference>
<evidence type="ECO:0008006" key="4">
    <source>
        <dbReference type="Google" id="ProtNLM"/>
    </source>
</evidence>
<dbReference type="AlphaFoldDB" id="A0A2N3VE21"/>
<feature type="transmembrane region" description="Helical" evidence="1">
    <location>
        <begin position="231"/>
        <end position="252"/>
    </location>
</feature>
<keyword evidence="1" id="KW-0812">Transmembrane</keyword>